<dbReference type="AlphaFoldDB" id="A0A0C2V359"/>
<evidence type="ECO:0000313" key="1">
    <source>
        <dbReference type="EMBL" id="KIL43482.1"/>
    </source>
</evidence>
<name>A0A0C2V359_9BACL</name>
<organism evidence="1 2">
    <name type="scientific">Jeotgalibacillus alimentarius</name>
    <dbReference type="NCBI Taxonomy" id="135826"/>
    <lineage>
        <taxon>Bacteria</taxon>
        <taxon>Bacillati</taxon>
        <taxon>Bacillota</taxon>
        <taxon>Bacilli</taxon>
        <taxon>Bacillales</taxon>
        <taxon>Caryophanaceae</taxon>
        <taxon>Jeotgalibacillus</taxon>
    </lineage>
</organism>
<proteinExistence type="predicted"/>
<dbReference type="Proteomes" id="UP000031950">
    <property type="component" value="Unassembled WGS sequence"/>
</dbReference>
<reference evidence="1 2" key="1">
    <citation type="submission" date="2015-01" db="EMBL/GenBank/DDBJ databases">
        <title>Genome sequence of Jeotgalibacillus alimentarius.</title>
        <authorList>
            <person name="Goh K.M."/>
            <person name="Chan K.-G."/>
            <person name="Yaakop A.S."/>
            <person name="Ee R."/>
            <person name="Gan H.M."/>
            <person name="Chan C.S."/>
        </authorList>
    </citation>
    <scope>NUCLEOTIDE SEQUENCE [LARGE SCALE GENOMIC DNA]</scope>
    <source>
        <strain evidence="1 2">YKJ-13</strain>
    </source>
</reference>
<keyword evidence="2" id="KW-1185">Reference proteome</keyword>
<protein>
    <submittedName>
        <fullName evidence="1">Uncharacterized protein</fullName>
    </submittedName>
</protein>
<evidence type="ECO:0000313" key="2">
    <source>
        <dbReference type="Proteomes" id="UP000031950"/>
    </source>
</evidence>
<dbReference type="EMBL" id="JXRQ01000029">
    <property type="protein sequence ID" value="KIL43482.1"/>
    <property type="molecule type" value="Genomic_DNA"/>
</dbReference>
<sequence length="38" mass="4269">MILITIAAVNKTDFKRAFMLRHESSFLTGESVKTVILS</sequence>
<accession>A0A0C2V359</accession>
<dbReference type="STRING" id="135826.KP77_31880"/>
<gene>
    <name evidence="1" type="ORF">KP77_31880</name>
</gene>
<comment type="caution">
    <text evidence="1">The sequence shown here is derived from an EMBL/GenBank/DDBJ whole genome shotgun (WGS) entry which is preliminary data.</text>
</comment>